<name>A0ABP1RG69_9HEXA</name>
<gene>
    <name evidence="4" type="ORF">ODALV1_LOCUS21704</name>
</gene>
<feature type="signal peptide" evidence="3">
    <location>
        <begin position="1"/>
        <end position="21"/>
    </location>
</feature>
<keyword evidence="2" id="KW-0812">Transmembrane</keyword>
<evidence type="ECO:0000256" key="1">
    <source>
        <dbReference type="SAM" id="MobiDB-lite"/>
    </source>
</evidence>
<evidence type="ECO:0000313" key="4">
    <source>
        <dbReference type="EMBL" id="CAL8127130.1"/>
    </source>
</evidence>
<evidence type="ECO:0000256" key="3">
    <source>
        <dbReference type="SAM" id="SignalP"/>
    </source>
</evidence>
<keyword evidence="5" id="KW-1185">Reference proteome</keyword>
<dbReference type="EMBL" id="CAXLJM020000072">
    <property type="protein sequence ID" value="CAL8127130.1"/>
    <property type="molecule type" value="Genomic_DNA"/>
</dbReference>
<feature type="region of interest" description="Disordered" evidence="1">
    <location>
        <begin position="244"/>
        <end position="263"/>
    </location>
</feature>
<sequence length="318" mass="35699">MIFIPIAFGLIFVLNLQPSCCMKNNAYLLQDHKSNSLVISITNQNGFKSSSNNSQLFTVQAPKYHRVMIVIQQLHLWSELDPDFQSYLQFMDSDGSASEIVYGNIDPDETDVTPQYLTGPRSFVSTDDTASLVFINLKPDHIISSKNERRVYAKLAFTAFRDTCSYRAILPPTENSTHIEHESDSKLQKEVVYRSCITSSASGKNCIAAELFCDSIINCGETESGTFGVDETYMNCDKKTSASRTYSTTSQPENDGTNKKQDKKSGDLLKTFILDQDYEDYYTELFKSVIIGFLGLCTTCILIAFVVTMFCLKNNGNR</sequence>
<keyword evidence="2" id="KW-1133">Transmembrane helix</keyword>
<evidence type="ECO:0000313" key="5">
    <source>
        <dbReference type="Proteomes" id="UP001642540"/>
    </source>
</evidence>
<feature type="transmembrane region" description="Helical" evidence="2">
    <location>
        <begin position="289"/>
        <end position="312"/>
    </location>
</feature>
<feature type="chain" id="PRO_5045351990" evidence="3">
    <location>
        <begin position="22"/>
        <end position="318"/>
    </location>
</feature>
<evidence type="ECO:0000256" key="2">
    <source>
        <dbReference type="SAM" id="Phobius"/>
    </source>
</evidence>
<protein>
    <submittedName>
        <fullName evidence="4">Uncharacterized protein</fullName>
    </submittedName>
</protein>
<accession>A0ABP1RG69</accession>
<feature type="compositionally biased region" description="Polar residues" evidence="1">
    <location>
        <begin position="244"/>
        <end position="255"/>
    </location>
</feature>
<keyword evidence="2" id="KW-0472">Membrane</keyword>
<reference evidence="4 5" key="1">
    <citation type="submission" date="2024-08" db="EMBL/GenBank/DDBJ databases">
        <authorList>
            <person name="Cucini C."/>
            <person name="Frati F."/>
        </authorList>
    </citation>
    <scope>NUCLEOTIDE SEQUENCE [LARGE SCALE GENOMIC DNA]</scope>
</reference>
<organism evidence="4 5">
    <name type="scientific">Orchesella dallaii</name>
    <dbReference type="NCBI Taxonomy" id="48710"/>
    <lineage>
        <taxon>Eukaryota</taxon>
        <taxon>Metazoa</taxon>
        <taxon>Ecdysozoa</taxon>
        <taxon>Arthropoda</taxon>
        <taxon>Hexapoda</taxon>
        <taxon>Collembola</taxon>
        <taxon>Entomobryomorpha</taxon>
        <taxon>Entomobryoidea</taxon>
        <taxon>Orchesellidae</taxon>
        <taxon>Orchesellinae</taxon>
        <taxon>Orchesella</taxon>
    </lineage>
</organism>
<proteinExistence type="predicted"/>
<dbReference type="Proteomes" id="UP001642540">
    <property type="component" value="Unassembled WGS sequence"/>
</dbReference>
<keyword evidence="3" id="KW-0732">Signal</keyword>
<comment type="caution">
    <text evidence="4">The sequence shown here is derived from an EMBL/GenBank/DDBJ whole genome shotgun (WGS) entry which is preliminary data.</text>
</comment>